<dbReference type="Proteomes" id="UP000011603">
    <property type="component" value="Unassembled WGS sequence"/>
</dbReference>
<dbReference type="Proteomes" id="UP000006469">
    <property type="component" value="Plasmid pHM500"/>
</dbReference>
<accession>I3RBH6</accession>
<evidence type="ECO:0000313" key="6">
    <source>
        <dbReference type="Proteomes" id="UP000011603"/>
    </source>
</evidence>
<evidence type="ECO:0000313" key="1">
    <source>
        <dbReference type="EMBL" id="AFK21586.1"/>
    </source>
</evidence>
<geneLocation type="plasmid" evidence="4 8">
    <name>pHME505</name>
</geneLocation>
<evidence type="ECO:0000313" key="3">
    <source>
        <dbReference type="EMBL" id="ELZ97104.1"/>
    </source>
</evidence>
<dbReference type="EMBL" id="AOLO01000015">
    <property type="protein sequence ID" value="ELZ97104.1"/>
    <property type="molecule type" value="Genomic_DNA"/>
</dbReference>
<geneLocation type="plasmid" evidence="1 5">
    <name>pHM500</name>
</geneLocation>
<dbReference type="KEGG" id="hme:HFX_6470"/>
<evidence type="ECO:0000313" key="4">
    <source>
        <dbReference type="EMBL" id="QCQ77078.1"/>
    </source>
</evidence>
<reference evidence="1" key="1">
    <citation type="journal article" date="2012" name="Appl. Environ. Microbiol.">
        <title>Identification of the haloarchaeal phasin (PhaP) that functions in polyhydroxyalkanoate accumulation and granule formation in Haloferax mediterranei.</title>
        <authorList>
            <person name="Cai S."/>
            <person name="Cai L."/>
            <person name="Liu H."/>
            <person name="Liu X."/>
            <person name="Han J."/>
            <person name="Zhou J."/>
            <person name="Xiang H."/>
        </authorList>
    </citation>
    <scope>NUCLEOTIDE SEQUENCE</scope>
    <source>
        <strain evidence="1">CGMCC 1.2087</strain>
    </source>
</reference>
<protein>
    <submittedName>
        <fullName evidence="1">Uncharacterized protein</fullName>
    </submittedName>
</protein>
<geneLocation type="plasmid" evidence="2 7">
    <name>HMPLAS1</name>
</geneLocation>
<proteinExistence type="predicted"/>
<keyword evidence="6" id="KW-1185">Reference proteome</keyword>
<reference evidence="1" key="5">
    <citation type="submission" date="2014-05" db="EMBL/GenBank/DDBJ databases">
        <authorList>
            <person name="Wang L."/>
            <person name="Yang H."/>
            <person name="Xiang H."/>
        </authorList>
    </citation>
    <scope>NUCLEOTIDE SEQUENCE</scope>
    <source>
        <strain evidence="1">CGMCC 1.2087</strain>
        <plasmid evidence="1">pHM500</plasmid>
    </source>
</reference>
<dbReference type="HOGENOM" id="CLU_898960_0_0_2"/>
<dbReference type="EMBL" id="CP001871">
    <property type="protein sequence ID" value="AFK21586.1"/>
    <property type="molecule type" value="Genomic_DNA"/>
</dbReference>
<organism evidence="1 5">
    <name type="scientific">Haloferax mediterranei (strain ATCC 33500 / DSM 1411 / JCM 8866 / NBRC 14739 / NCIMB 2177 / R-4)</name>
    <name type="common">Halobacterium mediterranei</name>
    <dbReference type="NCBI Taxonomy" id="523841"/>
    <lineage>
        <taxon>Archaea</taxon>
        <taxon>Methanobacteriati</taxon>
        <taxon>Methanobacteriota</taxon>
        <taxon>Stenosarchaea group</taxon>
        <taxon>Halobacteria</taxon>
        <taxon>Halobacteriales</taxon>
        <taxon>Haloferacaceae</taxon>
        <taxon>Haloferax</taxon>
    </lineage>
</organism>
<dbReference type="OrthoDB" id="252670at2157"/>
<keyword evidence="1" id="KW-0614">Plasmid</keyword>
<name>I3RBH6_HALMT</name>
<reference evidence="1 5" key="2">
    <citation type="journal article" date="2012" name="J. Bacteriol.">
        <title>Complete genome sequence of the metabolically versatile halophilic archaeon Haloferax mediterranei, a poly(3-hydroxybutyrate-co-3-hydroxyvalerate) producer.</title>
        <authorList>
            <person name="Han J."/>
            <person name="Zhang F."/>
            <person name="Hou J."/>
            <person name="Liu X."/>
            <person name="Li M."/>
            <person name="Liu H."/>
            <person name="Cai L."/>
            <person name="Zhang B."/>
            <person name="Chen Y."/>
            <person name="Zhou J."/>
            <person name="Hu S."/>
            <person name="Xiang H."/>
        </authorList>
    </citation>
    <scope>NUCLEOTIDE SEQUENCE [LARGE SCALE GENOMIC DNA]</scope>
    <source>
        <strain evidence="5">ATCC 33500 / DSM 1411 / JCM 8866 / NBRC 14739 / NCIMB 2177 / R-4</strain>
        <strain evidence="1">CGMCC 1.2087</strain>
        <plasmid evidence="5">pHM500</plasmid>
    </source>
</reference>
<evidence type="ECO:0000313" key="5">
    <source>
        <dbReference type="Proteomes" id="UP000006469"/>
    </source>
</evidence>
<evidence type="ECO:0000313" key="8">
    <source>
        <dbReference type="Proteomes" id="UP000299011"/>
    </source>
</evidence>
<dbReference type="AlphaFoldDB" id="I3RBH6"/>
<dbReference type="EMBL" id="CP039140">
    <property type="protein sequence ID" value="QCQ77078.1"/>
    <property type="molecule type" value="Genomic_DNA"/>
</dbReference>
<reference evidence="2 7" key="4">
    <citation type="submission" date="2014-04" db="EMBL/GenBank/DDBJ databases">
        <title>Transcriptional profiles of Haloferax mediterranei on the basis of nitrogen availability.</title>
        <authorList>
            <person name="Bautista V."/>
        </authorList>
    </citation>
    <scope>NUCLEOTIDE SEQUENCE [LARGE SCALE GENOMIC DNA]</scope>
    <source>
        <strain evidence="2">ATCC 33500</strain>
        <strain evidence="7">ATCC 33500 / DSM 1411 / JCM 8866 / NBRC 14739 / NCIMB 2177 / R-4</strain>
        <plasmid evidence="2">HMPLAS1</plasmid>
        <plasmid evidence="7">Plasmid HMPLAS1</plasmid>
    </source>
</reference>
<evidence type="ECO:0000313" key="2">
    <source>
        <dbReference type="EMBL" id="AHZ24367.1"/>
    </source>
</evidence>
<dbReference type="Proteomes" id="UP000027075">
    <property type="component" value="Plasmid HMPLAS1"/>
</dbReference>
<dbReference type="Proteomes" id="UP000299011">
    <property type="component" value="Plasmid pHME505"/>
</dbReference>
<dbReference type="EMBL" id="CP007554">
    <property type="protein sequence ID" value="AHZ24367.1"/>
    <property type="molecule type" value="Genomic_DNA"/>
</dbReference>
<dbReference type="PATRIC" id="fig|523841.21.peg.3478"/>
<sequence length="309" mass="33178">MNPATGLDQETGPALDEAAVYIAGDNSDLPKPSSTTESIEDAGAVLATAAASRTKLAQAFRAGKPVAVAGGGATDAMRGLLNSVREDYSFGIEMVRARPVKVVVADPRGDTVETYTFVAEGGWDDPVLDPFGWVLVGRLPECDTSVPESSVDDMFEYAGAAHVIGRLPTGETYASRSEVSVSQQETGQFARLQTKLHSAANERYAIEEAVREADFPDDQRLNEVYPNSHTQNGVQVANVSDTTRSTFAIKVTPASSRARSALTGCGGFQTEGKLAYDHRTSFQWKRDSLLNTNRHYASSTGRGEWVFST</sequence>
<evidence type="ECO:0000313" key="7">
    <source>
        <dbReference type="Proteomes" id="UP000027075"/>
    </source>
</evidence>
<gene>
    <name evidence="1" type="ordered locus">HFX_6470</name>
    <name evidence="2" type="ORF">BM92_15710</name>
    <name evidence="3" type="ORF">C439_17318</name>
    <name evidence="4" type="ORF">E6P09_15645</name>
</gene>
<reference evidence="3 6" key="3">
    <citation type="journal article" date="2014" name="PLoS Genet.">
        <title>Phylogenetically driven sequencing of extremely halophilic archaea reveals strategies for static and dynamic osmo-response.</title>
        <authorList>
            <person name="Becker E.A."/>
            <person name="Seitzer P.M."/>
            <person name="Tritt A."/>
            <person name="Larsen D."/>
            <person name="Krusor M."/>
            <person name="Yao A.I."/>
            <person name="Wu D."/>
            <person name="Madern D."/>
            <person name="Eisen J.A."/>
            <person name="Darling A.E."/>
            <person name="Facciotti M.T."/>
        </authorList>
    </citation>
    <scope>NUCLEOTIDE SEQUENCE [LARGE SCALE GENOMIC DNA]</scope>
    <source>
        <strain evidence="3">ATCC 33500</strain>
        <strain evidence="6">ATCC 33500 / DSM 1411 / JCM 8866 / NBRC 14739 / NCIMB 2177 / R-4</strain>
    </source>
</reference>
<reference evidence="4 8" key="6">
    <citation type="submission" date="2019-04" db="EMBL/GenBank/DDBJ databases">
        <title>Methylomes of two halophilic Archaea, Haloarcula marismortui and Haloferax mediterranei.</title>
        <authorList>
            <person name="DasSarma S."/>
            <person name="DasSarma P."/>
            <person name="DasSarma S."/>
            <person name="Fomenkov A."/>
            <person name="Vincze T."/>
            <person name="Anton B.P."/>
            <person name="Roberts R.J."/>
        </authorList>
    </citation>
    <scope>NUCLEOTIDE SEQUENCE [LARGE SCALE GENOMIC DNA]</scope>
    <source>
        <strain evidence="4">ATCC 33500</strain>
        <strain evidence="8">ATCC 33500 / DSM 1411 / JCM 8866 / NBRC 14739 / NCIMB 2177 / R-4</strain>
        <plasmid evidence="4 8">pHME505</plasmid>
    </source>
</reference>